<gene>
    <name evidence="4" type="ORF">QE152_g25929</name>
</gene>
<dbReference type="GO" id="GO:0005975">
    <property type="term" value="P:carbohydrate metabolic process"/>
    <property type="evidence" value="ECO:0007669"/>
    <property type="project" value="InterPro"/>
</dbReference>
<dbReference type="EMBL" id="JASPKY010000291">
    <property type="protein sequence ID" value="KAK9710557.1"/>
    <property type="molecule type" value="Genomic_DNA"/>
</dbReference>
<dbReference type="Gene3D" id="2.60.120.260">
    <property type="entry name" value="Galactose-binding domain-like"/>
    <property type="match status" value="2"/>
</dbReference>
<dbReference type="PANTHER" id="PTHR10066">
    <property type="entry name" value="BETA-GLUCURONIDASE"/>
    <property type="match status" value="1"/>
</dbReference>
<dbReference type="SUPFAM" id="SSF49785">
    <property type="entry name" value="Galactose-binding domain-like"/>
    <property type="match status" value="1"/>
</dbReference>
<dbReference type="GO" id="GO:0030246">
    <property type="term" value="F:carbohydrate binding"/>
    <property type="evidence" value="ECO:0007669"/>
    <property type="project" value="TreeGrafter"/>
</dbReference>
<keyword evidence="5" id="KW-1185">Reference proteome</keyword>
<evidence type="ECO:0000256" key="1">
    <source>
        <dbReference type="ARBA" id="ARBA00007401"/>
    </source>
</evidence>
<dbReference type="InterPro" id="IPR013783">
    <property type="entry name" value="Ig-like_fold"/>
</dbReference>
<keyword evidence="2" id="KW-0732">Signal</keyword>
<feature type="signal peptide" evidence="2">
    <location>
        <begin position="1"/>
        <end position="23"/>
    </location>
</feature>
<evidence type="ECO:0000256" key="2">
    <source>
        <dbReference type="SAM" id="SignalP"/>
    </source>
</evidence>
<proteinExistence type="inferred from homology"/>
<name>A0AAW1K0B1_POPJA</name>
<dbReference type="PANTHER" id="PTHR10066:SF67">
    <property type="entry name" value="BETA-GLUCURONIDASE"/>
    <property type="match status" value="1"/>
</dbReference>
<dbReference type="GO" id="GO:0005615">
    <property type="term" value="C:extracellular space"/>
    <property type="evidence" value="ECO:0007669"/>
    <property type="project" value="TreeGrafter"/>
</dbReference>
<evidence type="ECO:0000313" key="5">
    <source>
        <dbReference type="Proteomes" id="UP001458880"/>
    </source>
</evidence>
<dbReference type="InterPro" id="IPR008979">
    <property type="entry name" value="Galactose-bd-like_sf"/>
</dbReference>
<comment type="similarity">
    <text evidence="1">Belongs to the glycosyl hydrolase 2 family.</text>
</comment>
<reference evidence="4 5" key="1">
    <citation type="journal article" date="2024" name="BMC Genomics">
        <title>De novo assembly and annotation of Popillia japonica's genome with initial clues to its potential as an invasive pest.</title>
        <authorList>
            <person name="Cucini C."/>
            <person name="Boschi S."/>
            <person name="Funari R."/>
            <person name="Cardaioli E."/>
            <person name="Iannotti N."/>
            <person name="Marturano G."/>
            <person name="Paoli F."/>
            <person name="Bruttini M."/>
            <person name="Carapelli A."/>
            <person name="Frati F."/>
            <person name="Nardi F."/>
        </authorList>
    </citation>
    <scope>NUCLEOTIDE SEQUENCE [LARGE SCALE GENOMIC DNA]</scope>
    <source>
        <strain evidence="4">DMR45628</strain>
    </source>
</reference>
<feature type="domain" description="Glycosyl hydrolases family 2 sugar binding" evidence="3">
    <location>
        <begin position="123"/>
        <end position="299"/>
    </location>
</feature>
<dbReference type="FunFam" id="2.60.120.260:FF:000027">
    <property type="entry name" value="Beta-glucuronidase"/>
    <property type="match status" value="1"/>
</dbReference>
<accession>A0AAW1K0B1</accession>
<organism evidence="4 5">
    <name type="scientific">Popillia japonica</name>
    <name type="common">Japanese beetle</name>
    <dbReference type="NCBI Taxonomy" id="7064"/>
    <lineage>
        <taxon>Eukaryota</taxon>
        <taxon>Metazoa</taxon>
        <taxon>Ecdysozoa</taxon>
        <taxon>Arthropoda</taxon>
        <taxon>Hexapoda</taxon>
        <taxon>Insecta</taxon>
        <taxon>Pterygota</taxon>
        <taxon>Neoptera</taxon>
        <taxon>Endopterygota</taxon>
        <taxon>Coleoptera</taxon>
        <taxon>Polyphaga</taxon>
        <taxon>Scarabaeiformia</taxon>
        <taxon>Scarabaeidae</taxon>
        <taxon>Rutelinae</taxon>
        <taxon>Popillia</taxon>
    </lineage>
</organism>
<dbReference type="GO" id="GO:0004566">
    <property type="term" value="F:beta-glucuronidase activity"/>
    <property type="evidence" value="ECO:0007669"/>
    <property type="project" value="TreeGrafter"/>
</dbReference>
<protein>
    <submittedName>
        <fullName evidence="4">Glycosyl hydrolases family 2, sugar binding domain</fullName>
    </submittedName>
</protein>
<feature type="chain" id="PRO_5043699327" evidence="2">
    <location>
        <begin position="24"/>
        <end position="361"/>
    </location>
</feature>
<sequence>MKRLFLIMLTFLTLIVLPPSIKAGLLYPKPSETRETFLTLIVLPPSIKAGLLYPKPSETRETISLDGIWNFVASPLTDPLIGFRNHWYKRRLTTVILTLIVLPPSIKAGLLYPKPSETRETISLDGIWNFVASPLTDPLIGFRNHWYKRRLTTVNDEVHLMPVPSSYNDITQNPAIRDHLGIAWYDRTFFVPKSWRNQRVWLRFSSVHYAAQIYVNGELAMNHEIGHLPFQKEVTHLVVFGDENRVTVACDNTLLSNTVPQGTVTPVDTDNGTTYRQSYTFDFFNYAGIHRPVTLYTTPKSYIDDVTIKTSLDDAGYGYVGYNVSVINLNETDELNVNVALLDKDGIIVAMAEGSVGVLNI</sequence>
<dbReference type="Pfam" id="PF02837">
    <property type="entry name" value="Glyco_hydro_2_N"/>
    <property type="match status" value="1"/>
</dbReference>
<evidence type="ECO:0000313" key="4">
    <source>
        <dbReference type="EMBL" id="KAK9710557.1"/>
    </source>
</evidence>
<evidence type="ECO:0000259" key="3">
    <source>
        <dbReference type="Pfam" id="PF02837"/>
    </source>
</evidence>
<dbReference type="GO" id="GO:0019391">
    <property type="term" value="P:glucuronoside catabolic process"/>
    <property type="evidence" value="ECO:0007669"/>
    <property type="project" value="TreeGrafter"/>
</dbReference>
<dbReference type="Gene3D" id="2.60.40.10">
    <property type="entry name" value="Immunoglobulins"/>
    <property type="match status" value="1"/>
</dbReference>
<dbReference type="InterPro" id="IPR006104">
    <property type="entry name" value="Glyco_hydro_2_N"/>
</dbReference>
<dbReference type="Proteomes" id="UP001458880">
    <property type="component" value="Unassembled WGS sequence"/>
</dbReference>
<keyword evidence="4" id="KW-0378">Hydrolase</keyword>
<dbReference type="AlphaFoldDB" id="A0AAW1K0B1"/>
<comment type="caution">
    <text evidence="4">The sequence shown here is derived from an EMBL/GenBank/DDBJ whole genome shotgun (WGS) entry which is preliminary data.</text>
</comment>